<dbReference type="EMBL" id="JAGMUV010000018">
    <property type="protein sequence ID" value="KAH7129239.1"/>
    <property type="molecule type" value="Genomic_DNA"/>
</dbReference>
<feature type="signal peptide" evidence="1">
    <location>
        <begin position="1"/>
        <end position="19"/>
    </location>
</feature>
<dbReference type="AlphaFoldDB" id="A0A9P9E233"/>
<keyword evidence="3" id="KW-1185">Reference proteome</keyword>
<dbReference type="Proteomes" id="UP000738349">
    <property type="component" value="Unassembled WGS sequence"/>
</dbReference>
<evidence type="ECO:0000313" key="2">
    <source>
        <dbReference type="EMBL" id="KAH7129239.1"/>
    </source>
</evidence>
<comment type="caution">
    <text evidence="2">The sequence shown here is derived from an EMBL/GenBank/DDBJ whole genome shotgun (WGS) entry which is preliminary data.</text>
</comment>
<reference evidence="2" key="1">
    <citation type="journal article" date="2021" name="Nat. Commun.">
        <title>Genetic determinants of endophytism in the Arabidopsis root mycobiome.</title>
        <authorList>
            <person name="Mesny F."/>
            <person name="Miyauchi S."/>
            <person name="Thiergart T."/>
            <person name="Pickel B."/>
            <person name="Atanasova L."/>
            <person name="Karlsson M."/>
            <person name="Huettel B."/>
            <person name="Barry K.W."/>
            <person name="Haridas S."/>
            <person name="Chen C."/>
            <person name="Bauer D."/>
            <person name="Andreopoulos W."/>
            <person name="Pangilinan J."/>
            <person name="LaButti K."/>
            <person name="Riley R."/>
            <person name="Lipzen A."/>
            <person name="Clum A."/>
            <person name="Drula E."/>
            <person name="Henrissat B."/>
            <person name="Kohler A."/>
            <person name="Grigoriev I.V."/>
            <person name="Martin F.M."/>
            <person name="Hacquard S."/>
        </authorList>
    </citation>
    <scope>NUCLEOTIDE SEQUENCE</scope>
    <source>
        <strain evidence="2">MPI-CAGE-AT-0147</strain>
    </source>
</reference>
<organism evidence="2 3">
    <name type="scientific">Dactylonectria macrodidyma</name>
    <dbReference type="NCBI Taxonomy" id="307937"/>
    <lineage>
        <taxon>Eukaryota</taxon>
        <taxon>Fungi</taxon>
        <taxon>Dikarya</taxon>
        <taxon>Ascomycota</taxon>
        <taxon>Pezizomycotina</taxon>
        <taxon>Sordariomycetes</taxon>
        <taxon>Hypocreomycetidae</taxon>
        <taxon>Hypocreales</taxon>
        <taxon>Nectriaceae</taxon>
        <taxon>Dactylonectria</taxon>
    </lineage>
</organism>
<keyword evidence="1" id="KW-0732">Signal</keyword>
<gene>
    <name evidence="2" type="ORF">EDB81DRAFT_808919</name>
</gene>
<evidence type="ECO:0000313" key="3">
    <source>
        <dbReference type="Proteomes" id="UP000738349"/>
    </source>
</evidence>
<protein>
    <submittedName>
        <fullName evidence="2">Uncharacterized protein</fullName>
    </submittedName>
</protein>
<proteinExistence type="predicted"/>
<sequence>MKFTYTTLILAVLYRCCVSASVDLWSSRLNTRDVAFDIPRNELIDPEELKARLGKTPYNPDERYAGMVGAV</sequence>
<name>A0A9P9E233_9HYPO</name>
<dbReference type="OrthoDB" id="5052446at2759"/>
<evidence type="ECO:0000256" key="1">
    <source>
        <dbReference type="SAM" id="SignalP"/>
    </source>
</evidence>
<accession>A0A9P9E233</accession>
<feature type="chain" id="PRO_5040199884" evidence="1">
    <location>
        <begin position="20"/>
        <end position="71"/>
    </location>
</feature>